<dbReference type="ChiTaRS" id="MLH1">
    <property type="organism name" value="human"/>
</dbReference>
<reference evidence="2" key="4">
    <citation type="submission" date="2023-07" db="UniProtKB">
        <authorList>
            <consortium name="Ensembl"/>
        </authorList>
    </citation>
    <scope>IDENTIFICATION</scope>
</reference>
<dbReference type="Bgee" id="ENSG00000076242">
    <property type="expression patterns" value="Expressed in tibialis anterior and 210 other cell types or tissues"/>
</dbReference>
<evidence type="ECO:0000256" key="1">
    <source>
        <dbReference type="ARBA" id="ARBA00006082"/>
    </source>
</evidence>
<dbReference type="SMR" id="C9JZ54"/>
<dbReference type="OpenTargets" id="ENSG00000076242"/>
<dbReference type="GO" id="GO:0140664">
    <property type="term" value="F:ATP-dependent DNA damage sensor activity"/>
    <property type="evidence" value="ECO:0007669"/>
    <property type="project" value="InterPro"/>
</dbReference>
<dbReference type="Ensembl" id="ENST00000429117.5">
    <property type="protein sequence ID" value="ENSP00000407019.1"/>
    <property type="gene ID" value="ENSG00000076242.16"/>
</dbReference>
<dbReference type="MassIVE" id="C9JZ54"/>
<keyword evidence="3" id="KW-1185">Reference proteome</keyword>
<dbReference type="HGNC" id="HGNC:7127">
    <property type="gene designation" value="MLH1"/>
</dbReference>
<protein>
    <submittedName>
        <fullName evidence="2">MutL homolog 1</fullName>
    </submittedName>
</protein>
<dbReference type="HOGENOM" id="CLU_2548829_0_0_1"/>
<dbReference type="OrthoDB" id="10263226at2759"/>
<dbReference type="PANTHER" id="PTHR10073">
    <property type="entry name" value="DNA MISMATCH REPAIR PROTEIN MLH, PMS, MUTL"/>
    <property type="match status" value="1"/>
</dbReference>
<dbReference type="Proteomes" id="UP000005640">
    <property type="component" value="Chromosome 3"/>
</dbReference>
<dbReference type="SUPFAM" id="SSF55874">
    <property type="entry name" value="ATPase domain of HSP90 chaperone/DNA topoisomerase II/histidine kinase"/>
    <property type="match status" value="1"/>
</dbReference>
<dbReference type="Gene3D" id="3.30.565.10">
    <property type="entry name" value="Histidine kinase-like ATPase, C-terminal domain"/>
    <property type="match status" value="1"/>
</dbReference>
<dbReference type="EMBL" id="AC011816">
    <property type="status" value="NOT_ANNOTATED_CDS"/>
    <property type="molecule type" value="Genomic_DNA"/>
</dbReference>
<dbReference type="EMBL" id="AC006583">
    <property type="status" value="NOT_ANNOTATED_CDS"/>
    <property type="molecule type" value="Genomic_DNA"/>
</dbReference>
<dbReference type="ProteomicsDB" id="12350"/>
<dbReference type="Antibodypedia" id="4599">
    <property type="antibodies" value="923 antibodies from 47 providers"/>
</dbReference>
<dbReference type="ExpressionAtlas" id="C9JZ54">
    <property type="expression patterns" value="baseline and differential"/>
</dbReference>
<accession>C9JZ54</accession>
<dbReference type="AlphaFoldDB" id="C9JZ54"/>
<dbReference type="VEuPathDB" id="HostDB:ENSG00000076242"/>
<comment type="similarity">
    <text evidence="1">Belongs to the DNA mismatch repair MutL/HexB family.</text>
</comment>
<dbReference type="PANTHER" id="PTHR10073:SF12">
    <property type="entry name" value="DNA MISMATCH REPAIR PROTEIN MLH1"/>
    <property type="match status" value="1"/>
</dbReference>
<keyword evidence="4 5" id="KW-1267">Proteomics identification</keyword>
<reference evidence="2 3" key="3">
    <citation type="journal article" date="2006" name="Nature">
        <title>The DNA sequence, annotation and analysis of human chromosome 3.</title>
        <authorList>
            <person name="Muzny D.M."/>
            <person name="Scherer S.E."/>
            <person name="Kaul R."/>
            <person name="Wang J."/>
            <person name="Yu J."/>
            <person name="Sudbrak R."/>
            <person name="Buhay C.J."/>
            <person name="Chen R."/>
            <person name="Cree A."/>
            <person name="Ding Y."/>
            <person name="Dugan-Rocha S."/>
            <person name="Gill R."/>
            <person name="Gunaratne P."/>
            <person name="Harris R.A."/>
            <person name="Hawes A.C."/>
            <person name="Hernandez J."/>
            <person name="Hodgson A.V."/>
            <person name="Hume J."/>
            <person name="Jackson A."/>
            <person name="Khan Z.M."/>
            <person name="Kovar-Smith C."/>
            <person name="Lewis L.R."/>
            <person name="Lozado R.J."/>
            <person name="Metzker M.L."/>
            <person name="Milosavljevic A."/>
            <person name="Miner G.R."/>
            <person name="Morgan M.B."/>
            <person name="Nazareth L.V."/>
            <person name="Scott G."/>
            <person name="Sodergren E."/>
            <person name="Song X.Z."/>
            <person name="Steffen D."/>
            <person name="Wei S."/>
            <person name="Wheeler D.A."/>
            <person name="Wright M.W."/>
            <person name="Worley K.C."/>
            <person name="Yuan Y."/>
            <person name="Zhang Z."/>
            <person name="Adams C.Q."/>
            <person name="Ansari-Lari M.A."/>
            <person name="Ayele M."/>
            <person name="Brown M.J."/>
            <person name="Chen G."/>
            <person name="Chen Z."/>
            <person name="Clendenning J."/>
            <person name="Clerc-Blankenburg K.P."/>
            <person name="Chen R."/>
            <person name="Chen Z."/>
            <person name="Davis C."/>
            <person name="Delgado O."/>
            <person name="Dinh H.H."/>
            <person name="Dong W."/>
            <person name="Draper H."/>
            <person name="Ernst S."/>
            <person name="Fu G."/>
            <person name="Gonzalez-Garay M.L."/>
            <person name="Garcia D.K."/>
            <person name="Gillett W."/>
            <person name="Gu J."/>
            <person name="Hao B."/>
            <person name="Haugen E."/>
            <person name="Havlak P."/>
            <person name="He X."/>
            <person name="Hennig S."/>
            <person name="Hu S."/>
            <person name="Huang W."/>
            <person name="Jackson L.R."/>
            <person name="Jacob L.S."/>
            <person name="Kelly S.H."/>
            <person name="Kube M."/>
            <person name="Levy R."/>
            <person name="Li Z."/>
            <person name="Liu B."/>
            <person name="Liu J."/>
            <person name="Liu W."/>
            <person name="Lu J."/>
            <person name="Maheshwari M."/>
            <person name="Nguyen B.V."/>
            <person name="Okwuonu G.O."/>
            <person name="Palmeiri A."/>
            <person name="Pasternak S."/>
            <person name="Perez L.M."/>
            <person name="Phelps K.A."/>
            <person name="Plopper F.J."/>
            <person name="Qiang B."/>
            <person name="Raymond C."/>
            <person name="Rodriguez R."/>
            <person name="Saenphimmachak C."/>
            <person name="Santibanez J."/>
            <person name="Shen H."/>
            <person name="Shen Y."/>
            <person name="Subramanian S."/>
            <person name="Tabor P.E."/>
            <person name="Verduzco D."/>
            <person name="Waldron L."/>
            <person name="Wang J."/>
            <person name="Wang J."/>
            <person name="Wang Q."/>
            <person name="Williams G.A."/>
            <person name="Wong G.K."/>
            <person name="Yao Z."/>
            <person name="Zhang J."/>
            <person name="Zhang X."/>
            <person name="Zhao G."/>
            <person name="Zhou J."/>
            <person name="Zhou Y."/>
            <person name="Nelson D."/>
            <person name="Lehrach H."/>
            <person name="Reinhardt R."/>
            <person name="Naylor S.L."/>
            <person name="Yang H."/>
            <person name="Olson M."/>
            <person name="Weinstock G."/>
            <person name="Gibbs R.A."/>
        </authorList>
    </citation>
    <scope>NUCLEOTIDE SEQUENCE [LARGE SCALE GENOMIC DNA]</scope>
</reference>
<evidence type="ECO:0007829" key="4">
    <source>
        <dbReference type="PeptideAtlas" id="C9JZ54"/>
    </source>
</evidence>
<dbReference type="InterPro" id="IPR036890">
    <property type="entry name" value="HATPase_C_sf"/>
</dbReference>
<dbReference type="GeneTree" id="ENSGT00800000124177"/>
<organism evidence="2 3">
    <name type="scientific">Homo sapiens</name>
    <name type="common">Human</name>
    <dbReference type="NCBI Taxonomy" id="9606"/>
    <lineage>
        <taxon>Eukaryota</taxon>
        <taxon>Metazoa</taxon>
        <taxon>Chordata</taxon>
        <taxon>Craniata</taxon>
        <taxon>Vertebrata</taxon>
        <taxon>Euteleostomi</taxon>
        <taxon>Mammalia</taxon>
        <taxon>Eutheria</taxon>
        <taxon>Euarchontoglires</taxon>
        <taxon>Primates</taxon>
        <taxon>Haplorrhini</taxon>
        <taxon>Catarrhini</taxon>
        <taxon>Hominidae</taxon>
        <taxon>Homo</taxon>
    </lineage>
</organism>
<evidence type="ECO:0007829" key="5">
    <source>
        <dbReference type="ProteomicsDB" id="C9JZ54"/>
    </source>
</evidence>
<reference evidence="3" key="1">
    <citation type="journal article" date="2001" name="Nature">
        <title>Initial sequencing and analysis of the human genome.</title>
        <authorList>
            <consortium name="International Human Genome Sequencing Consortium"/>
            <person name="Lander E.S."/>
            <person name="Linton L.M."/>
            <person name="Birren B."/>
            <person name="Nusbaum C."/>
            <person name="Zody M.C."/>
            <person name="Baldwin J."/>
            <person name="Devon K."/>
            <person name="Dewar K."/>
            <person name="Doyle M."/>
            <person name="FitzHugh W."/>
            <person name="Funke R."/>
            <person name="Gage D."/>
            <person name="Harris K."/>
            <person name="Heaford A."/>
            <person name="Howland J."/>
            <person name="Kann L."/>
            <person name="Lehoczky J."/>
            <person name="LeVine R."/>
            <person name="McEwan P."/>
            <person name="McKernan K."/>
            <person name="Meldrim J."/>
            <person name="Mesirov J.P."/>
            <person name="Miranda C."/>
            <person name="Morris W."/>
            <person name="Naylor J."/>
            <person name="Raymond C."/>
            <person name="Rosetti M."/>
            <person name="Santos R."/>
            <person name="Sheridan A."/>
            <person name="Sougnez C."/>
            <person name="Stange-Thomann N."/>
            <person name="Stojanovic N."/>
            <person name="Subramanian A."/>
            <person name="Wyman D."/>
            <person name="Rogers J."/>
            <person name="Sulston J."/>
            <person name="Ainscough R."/>
            <person name="Beck S."/>
            <person name="Bentley D."/>
            <person name="Burton J."/>
            <person name="Clee C."/>
            <person name="Carter N."/>
            <person name="Coulson A."/>
            <person name="Deadman R."/>
            <person name="Deloukas P."/>
            <person name="Dunham A."/>
            <person name="Dunham I."/>
            <person name="Durbin R."/>
            <person name="French L."/>
            <person name="Grafham D."/>
            <person name="Gregory S."/>
            <person name="Hubbard T."/>
            <person name="Humphray S."/>
            <person name="Hunt A."/>
            <person name="Jones M."/>
            <person name="Lloyd C."/>
            <person name="McMurray A."/>
            <person name="Matthews L."/>
            <person name="Mercer S."/>
            <person name="Milne S."/>
            <person name="Mullikin J.C."/>
            <person name="Mungall A."/>
            <person name="Plumb R."/>
            <person name="Ross M."/>
            <person name="Shownkeen R."/>
            <person name="Sims S."/>
            <person name="Waterston R.H."/>
            <person name="Wilson R.K."/>
            <person name="Hillier L.W."/>
            <person name="McPherson J.D."/>
            <person name="Marra M.A."/>
            <person name="Mardis E.R."/>
            <person name="Fulton L.A."/>
            <person name="Chinwalla A.T."/>
            <person name="Pepin K.H."/>
            <person name="Gish W.R."/>
            <person name="Chissoe S.L."/>
            <person name="Wendl M.C."/>
            <person name="Delehaunty K.D."/>
            <person name="Miner T.L."/>
            <person name="Delehaunty A."/>
            <person name="Kramer J.B."/>
            <person name="Cook L.L."/>
            <person name="Fulton R.S."/>
            <person name="Johnson D.L."/>
            <person name="Minx P.J."/>
            <person name="Clifton S.W."/>
            <person name="Hawkins T."/>
            <person name="Branscomb E."/>
            <person name="Predki P."/>
            <person name="Richardson P."/>
            <person name="Wenning S."/>
            <person name="Slezak T."/>
            <person name="Doggett N."/>
            <person name="Cheng J.F."/>
            <person name="Olsen A."/>
            <person name="Lucas S."/>
            <person name="Elkin C."/>
            <person name="Uberbacher E."/>
            <person name="Frazier M."/>
            <person name="Gibbs R.A."/>
            <person name="Muzny D.M."/>
            <person name="Scherer S.E."/>
            <person name="Bouck J.B."/>
            <person name="Sodergren E.J."/>
            <person name="Worley K.C."/>
            <person name="Rives C.M."/>
            <person name="Gorrell J.H."/>
            <person name="Metzker M.L."/>
            <person name="Naylor S.L."/>
            <person name="Kucherlapati R.S."/>
            <person name="Nelson D.L."/>
            <person name="Weinstock G.M."/>
            <person name="Sakaki Y."/>
            <person name="Fujiyama A."/>
            <person name="Hattori M."/>
            <person name="Yada T."/>
            <person name="Toyoda A."/>
            <person name="Itoh T."/>
            <person name="Kawagoe C."/>
            <person name="Watanabe H."/>
            <person name="Totoki Y."/>
            <person name="Taylor T."/>
            <person name="Weissenbach J."/>
            <person name="Heilig R."/>
            <person name="Saurin W."/>
            <person name="Artiguenave F."/>
            <person name="Brottier P."/>
            <person name="Bruls T."/>
            <person name="Pelletier E."/>
            <person name="Robert C."/>
            <person name="Wincker P."/>
            <person name="Smith D.R."/>
            <person name="Doucette-Stamm L."/>
            <person name="Rubenfield M."/>
            <person name="Weinstock K."/>
            <person name="Lee H.M."/>
            <person name="Dubois J."/>
            <person name="Rosenthal A."/>
            <person name="Platzer M."/>
            <person name="Nyakatura G."/>
            <person name="Taudien S."/>
            <person name="Rump A."/>
            <person name="Yang H."/>
            <person name="Yu J."/>
            <person name="Wang J."/>
            <person name="Huang G."/>
            <person name="Gu J."/>
            <person name="Hood L."/>
            <person name="Rowen L."/>
            <person name="Madan A."/>
            <person name="Qin S."/>
            <person name="Davis R.W."/>
            <person name="Federspiel N.A."/>
            <person name="Abola A.P."/>
            <person name="Proctor M.J."/>
            <person name="Myers R.M."/>
            <person name="Schmutz J."/>
            <person name="Dickson M."/>
            <person name="Grimwood J."/>
            <person name="Cox D.R."/>
            <person name="Olson M.V."/>
            <person name="Kaul R."/>
            <person name="Raymond C."/>
            <person name="Shimizu N."/>
            <person name="Kawasaki K."/>
            <person name="Minoshima S."/>
            <person name="Evans G.A."/>
            <person name="Athanasiou M."/>
            <person name="Schultz R."/>
            <person name="Roe B.A."/>
            <person name="Chen F."/>
            <person name="Pan H."/>
            <person name="Ramser J."/>
            <person name="Lehrach H."/>
            <person name="Reinhardt R."/>
            <person name="McCombie W.R."/>
            <person name="de la Bastide M."/>
            <person name="Dedhia N."/>
            <person name="Blocker H."/>
            <person name="Hornischer K."/>
            <person name="Nordsiek G."/>
            <person name="Agarwala R."/>
            <person name="Aravind L."/>
            <person name="Bailey J.A."/>
            <person name="Bateman A."/>
            <person name="Batzoglou S."/>
            <person name="Birney E."/>
            <person name="Bork P."/>
            <person name="Brown D.G."/>
            <person name="Burge C.B."/>
            <person name="Cerutti L."/>
            <person name="Chen H.C."/>
            <person name="Church D."/>
            <person name="Clamp M."/>
            <person name="Copley R.R."/>
            <person name="Doerks T."/>
            <person name="Eddy S.R."/>
            <person name="Eichler E.E."/>
            <person name="Furey T.S."/>
            <person name="Galagan J."/>
            <person name="Gilbert J.G."/>
            <person name="Harmon C."/>
            <person name="Hayashizaki Y."/>
            <person name="Haussler D."/>
            <person name="Hermjakob H."/>
            <person name="Hokamp K."/>
            <person name="Jang W."/>
            <person name="Johnson L.S."/>
            <person name="Jones T.A."/>
            <person name="Kasif S."/>
            <person name="Kaspryzk A."/>
            <person name="Kennedy S."/>
            <person name="Kent W.J."/>
            <person name="Kitts P."/>
            <person name="Koonin E.V."/>
            <person name="Korf I."/>
            <person name="Kulp D."/>
            <person name="Lancet D."/>
            <person name="Lowe T.M."/>
            <person name="McLysaght A."/>
            <person name="Mikkelsen T."/>
            <person name="Moran J.V."/>
            <person name="Mulder N."/>
            <person name="Pollara V.J."/>
            <person name="Ponting C.P."/>
            <person name="Schuler G."/>
            <person name="Schultz J."/>
            <person name="Slater G."/>
            <person name="Smit A.F."/>
            <person name="Stupka E."/>
            <person name="Szustakowski J."/>
            <person name="Thierry-Mieg D."/>
            <person name="Thierry-Mieg J."/>
            <person name="Wagner L."/>
            <person name="Wallis J."/>
            <person name="Wheeler R."/>
            <person name="Williams A."/>
            <person name="Wolf Y.I."/>
            <person name="Wolfe K.H."/>
            <person name="Yang S.P."/>
            <person name="Yeh R.F."/>
            <person name="Collins F."/>
            <person name="Guyer M.S."/>
            <person name="Peterson J."/>
            <person name="Felsenfeld A."/>
            <person name="Wetterstrand K.A."/>
            <person name="Patrinos A."/>
            <person name="Morgan M.J."/>
            <person name="de Jong P."/>
            <person name="Catanese J.J."/>
            <person name="Osoegawa K."/>
            <person name="Shizuya H."/>
            <person name="Choi S."/>
            <person name="Chen Y.J."/>
        </authorList>
    </citation>
    <scope>NUCLEOTIDE SEQUENCE [LARGE SCALE GENOMIC DNA]</scope>
</reference>
<dbReference type="PeptideAtlas" id="C9JZ54"/>
<gene>
    <name evidence="2" type="primary">MLH1</name>
</gene>
<dbReference type="InterPro" id="IPR038973">
    <property type="entry name" value="MutL/Mlh/Pms-like"/>
</dbReference>
<dbReference type="GO" id="GO:0006298">
    <property type="term" value="P:mismatch repair"/>
    <property type="evidence" value="ECO:0007669"/>
    <property type="project" value="InterPro"/>
</dbReference>
<sequence length="83" mass="8943">MAFEALASISHVAHVTITTKTADGKCAYRASYSDGKLKAPPKPCAGNQGTQITVEDLFYNIATRRKALKNPSEEYGKILEVVG</sequence>
<proteinExistence type="evidence at protein level"/>
<evidence type="ECO:0000313" key="3">
    <source>
        <dbReference type="Proteomes" id="UP000005640"/>
    </source>
</evidence>
<name>C9JZ54_HUMAN</name>
<dbReference type="GO" id="GO:0016887">
    <property type="term" value="F:ATP hydrolysis activity"/>
    <property type="evidence" value="ECO:0007669"/>
    <property type="project" value="InterPro"/>
</dbReference>
<feature type="non-terminal residue" evidence="2">
    <location>
        <position position="83"/>
    </location>
</feature>
<reference evidence="3" key="2">
    <citation type="journal article" date="2004" name="Nature">
        <title>Finishing the euchromatic sequence of the human genome.</title>
        <authorList>
            <consortium name="International Human Genome Sequencing Consortium"/>
        </authorList>
    </citation>
    <scope>NUCLEOTIDE SEQUENCE [LARGE SCALE GENOMIC DNA]</scope>
</reference>
<dbReference type="UCSC" id="uc062ibm.1">
    <property type="organism name" value="human"/>
</dbReference>
<dbReference type="GO" id="GO:0032300">
    <property type="term" value="C:mismatch repair complex"/>
    <property type="evidence" value="ECO:0007669"/>
    <property type="project" value="InterPro"/>
</dbReference>
<evidence type="ECO:0000313" key="2">
    <source>
        <dbReference type="Ensembl" id="ENSP00000407019.1"/>
    </source>
</evidence>